<dbReference type="EMBL" id="CAADJA010000002">
    <property type="protein sequence ID" value="VFS52976.1"/>
    <property type="molecule type" value="Genomic_DNA"/>
</dbReference>
<evidence type="ECO:0000313" key="3">
    <source>
        <dbReference type="Proteomes" id="UP000373449"/>
    </source>
</evidence>
<feature type="domain" description="DUF6493" evidence="1">
    <location>
        <begin position="24"/>
        <end position="109"/>
    </location>
</feature>
<protein>
    <recommendedName>
        <fullName evidence="1">DUF6493 domain-containing protein</fullName>
    </recommendedName>
</protein>
<evidence type="ECO:0000313" key="2">
    <source>
        <dbReference type="EMBL" id="VFS52976.1"/>
    </source>
</evidence>
<evidence type="ECO:0000259" key="1">
    <source>
        <dbReference type="Pfam" id="PF20103"/>
    </source>
</evidence>
<dbReference type="Proteomes" id="UP000373449">
    <property type="component" value="Unassembled WGS sequence"/>
</dbReference>
<dbReference type="AlphaFoldDB" id="A0A484ZZF9"/>
<organism evidence="2 3">
    <name type="scientific">Budvicia aquatica</name>
    <dbReference type="NCBI Taxonomy" id="82979"/>
    <lineage>
        <taxon>Bacteria</taxon>
        <taxon>Pseudomonadati</taxon>
        <taxon>Pseudomonadota</taxon>
        <taxon>Gammaproteobacteria</taxon>
        <taxon>Enterobacterales</taxon>
        <taxon>Budviciaceae</taxon>
        <taxon>Budvicia</taxon>
    </lineage>
</organism>
<reference evidence="2 3" key="1">
    <citation type="submission" date="2019-03" db="EMBL/GenBank/DDBJ databases">
        <authorList>
            <consortium name="Pathogen Informatics"/>
        </authorList>
    </citation>
    <scope>NUCLEOTIDE SEQUENCE [LARGE SCALE GENOMIC DNA]</scope>
    <source>
        <strain evidence="2 3">NCTC12282</strain>
    </source>
</reference>
<gene>
    <name evidence="2" type="ORF">NCTC12282_06185</name>
</gene>
<sequence>MKAWADWIAKGYLLDVVPELIAQKMVLDVSCLEKYPFILDKHIWFIFQYPNTISWSDYWSPKENKPIDADDRKWIYIFKKIINNKLINRMQVLKECLLSVNRNFDKNQTQLVCRFVCCS</sequence>
<name>A0A484ZZF9_9GAMM</name>
<accession>A0A484ZZF9</accession>
<dbReference type="Pfam" id="PF20103">
    <property type="entry name" value="DUF6493"/>
    <property type="match status" value="1"/>
</dbReference>
<proteinExistence type="predicted"/>
<dbReference type="InterPro" id="IPR045472">
    <property type="entry name" value="DUF6493"/>
</dbReference>